<accession>A0AAW1CPC2</accession>
<dbReference type="EMBL" id="JAPXFL010000013">
    <property type="protein sequence ID" value="KAK9498120.1"/>
    <property type="molecule type" value="Genomic_DNA"/>
</dbReference>
<keyword evidence="3" id="KW-1185">Reference proteome</keyword>
<organism evidence="2 3">
    <name type="scientific">Rhynocoris fuscipes</name>
    <dbReference type="NCBI Taxonomy" id="488301"/>
    <lineage>
        <taxon>Eukaryota</taxon>
        <taxon>Metazoa</taxon>
        <taxon>Ecdysozoa</taxon>
        <taxon>Arthropoda</taxon>
        <taxon>Hexapoda</taxon>
        <taxon>Insecta</taxon>
        <taxon>Pterygota</taxon>
        <taxon>Neoptera</taxon>
        <taxon>Paraneoptera</taxon>
        <taxon>Hemiptera</taxon>
        <taxon>Heteroptera</taxon>
        <taxon>Panheteroptera</taxon>
        <taxon>Cimicomorpha</taxon>
        <taxon>Reduviidae</taxon>
        <taxon>Harpactorinae</taxon>
        <taxon>Harpactorini</taxon>
        <taxon>Rhynocoris</taxon>
    </lineage>
</organism>
<gene>
    <name evidence="2" type="ORF">O3M35_003999</name>
</gene>
<feature type="compositionally biased region" description="Low complexity" evidence="1">
    <location>
        <begin position="31"/>
        <end position="40"/>
    </location>
</feature>
<dbReference type="AlphaFoldDB" id="A0AAW1CPC2"/>
<comment type="caution">
    <text evidence="2">The sequence shown here is derived from an EMBL/GenBank/DDBJ whole genome shotgun (WGS) entry which is preliminary data.</text>
</comment>
<protein>
    <submittedName>
        <fullName evidence="2">Uncharacterized protein</fullName>
    </submittedName>
</protein>
<evidence type="ECO:0000256" key="1">
    <source>
        <dbReference type="SAM" id="MobiDB-lite"/>
    </source>
</evidence>
<name>A0AAW1CPC2_9HEMI</name>
<reference evidence="2 3" key="1">
    <citation type="submission" date="2022-12" db="EMBL/GenBank/DDBJ databases">
        <title>Chromosome-level genome assembly of true bugs.</title>
        <authorList>
            <person name="Ma L."/>
            <person name="Li H."/>
        </authorList>
    </citation>
    <scope>NUCLEOTIDE SEQUENCE [LARGE SCALE GENOMIC DNA]</scope>
    <source>
        <strain evidence="2">Lab_2022b</strain>
    </source>
</reference>
<proteinExistence type="predicted"/>
<evidence type="ECO:0000313" key="2">
    <source>
        <dbReference type="EMBL" id="KAK9498120.1"/>
    </source>
</evidence>
<evidence type="ECO:0000313" key="3">
    <source>
        <dbReference type="Proteomes" id="UP001461498"/>
    </source>
</evidence>
<feature type="region of interest" description="Disordered" evidence="1">
    <location>
        <begin position="31"/>
        <end position="50"/>
    </location>
</feature>
<dbReference type="Proteomes" id="UP001461498">
    <property type="component" value="Unassembled WGS sequence"/>
</dbReference>
<sequence>MFYRTGGSGSPSQGVGGANSKVLVAGTSASALDSSSSESLDTPDLPHKTSSHIQHVSINITFPYQYLS</sequence>